<organism evidence="2 3">
    <name type="scientific">Algoriphagus kandeliae</name>
    <dbReference type="NCBI Taxonomy" id="2562278"/>
    <lineage>
        <taxon>Bacteria</taxon>
        <taxon>Pseudomonadati</taxon>
        <taxon>Bacteroidota</taxon>
        <taxon>Cytophagia</taxon>
        <taxon>Cytophagales</taxon>
        <taxon>Cyclobacteriaceae</taxon>
        <taxon>Algoriphagus</taxon>
    </lineage>
</organism>
<accession>A0A4Y9R264</accession>
<feature type="domain" description="SGNH hydrolase-type esterase" evidence="1">
    <location>
        <begin position="41"/>
        <end position="223"/>
    </location>
</feature>
<dbReference type="GO" id="GO:0016788">
    <property type="term" value="F:hydrolase activity, acting on ester bonds"/>
    <property type="evidence" value="ECO:0007669"/>
    <property type="project" value="UniProtKB-ARBA"/>
</dbReference>
<dbReference type="OrthoDB" id="158267at2"/>
<evidence type="ECO:0000313" key="2">
    <source>
        <dbReference type="EMBL" id="TFV97295.1"/>
    </source>
</evidence>
<sequence>MMKWMHLAGFILGFAACNPSGPKSNESELTEMKIESKSYLALGDSYTIGEGVAEEDRYPNQLVRRLNQETSTSWLDAEIIAKTGWTVDELDEGINQAAPTGEPYDLVTLLIGVNNQYRGRSVDEFRVDFEQILRRAIGFAGNLPDHVVVLSIPDWGVTPFAAKRGTDQEKVKAEIDAYNETKKAICNKFGVKFIDITEDYRAIGNLPEMVAPDDLHPSGKVYERWTEKLFDHIVTIYPNP</sequence>
<dbReference type="PROSITE" id="PS51257">
    <property type="entry name" value="PROKAR_LIPOPROTEIN"/>
    <property type="match status" value="1"/>
</dbReference>
<dbReference type="CDD" id="cd01832">
    <property type="entry name" value="SGNH_hydrolase_like_1"/>
    <property type="match status" value="1"/>
</dbReference>
<dbReference type="Gene3D" id="3.40.50.1110">
    <property type="entry name" value="SGNH hydrolase"/>
    <property type="match status" value="1"/>
</dbReference>
<evidence type="ECO:0000313" key="3">
    <source>
        <dbReference type="Proteomes" id="UP000297647"/>
    </source>
</evidence>
<dbReference type="SUPFAM" id="SSF52266">
    <property type="entry name" value="SGNH hydrolase"/>
    <property type="match status" value="1"/>
</dbReference>
<dbReference type="AlphaFoldDB" id="A0A4Y9R264"/>
<keyword evidence="3" id="KW-1185">Reference proteome</keyword>
<proteinExistence type="predicted"/>
<dbReference type="Pfam" id="PF13472">
    <property type="entry name" value="Lipase_GDSL_2"/>
    <property type="match status" value="1"/>
</dbReference>
<dbReference type="InterPro" id="IPR036514">
    <property type="entry name" value="SGNH_hydro_sf"/>
</dbReference>
<dbReference type="RefSeq" id="WP_135069636.1">
    <property type="nucleotide sequence ID" value="NZ_SPSB01000001.1"/>
</dbReference>
<comment type="caution">
    <text evidence="2">The sequence shown here is derived from an EMBL/GenBank/DDBJ whole genome shotgun (WGS) entry which is preliminary data.</text>
</comment>
<gene>
    <name evidence="2" type="ORF">E4S40_01160</name>
</gene>
<dbReference type="Proteomes" id="UP000297647">
    <property type="component" value="Unassembled WGS sequence"/>
</dbReference>
<evidence type="ECO:0000259" key="1">
    <source>
        <dbReference type="Pfam" id="PF13472"/>
    </source>
</evidence>
<reference evidence="2 3" key="1">
    <citation type="submission" date="2019-03" db="EMBL/GenBank/DDBJ databases">
        <title>Algoriphagus sp. nov, a new strain isolated from root system soil of mangrove plant Kandelia.</title>
        <authorList>
            <person name="Yin Q."/>
            <person name="Wang K."/>
            <person name="Song Z."/>
        </authorList>
    </citation>
    <scope>NUCLEOTIDE SEQUENCE [LARGE SCALE GENOMIC DNA]</scope>
    <source>
        <strain evidence="2 3">XY-J91</strain>
    </source>
</reference>
<dbReference type="EMBL" id="SPSB01000001">
    <property type="protein sequence ID" value="TFV97295.1"/>
    <property type="molecule type" value="Genomic_DNA"/>
</dbReference>
<protein>
    <submittedName>
        <fullName evidence="2">SGNH/GDSL hydrolase family protein</fullName>
    </submittedName>
</protein>
<name>A0A4Y9R264_9BACT</name>
<dbReference type="InterPro" id="IPR013830">
    <property type="entry name" value="SGNH_hydro"/>
</dbReference>
<keyword evidence="2" id="KW-0378">Hydrolase</keyword>